<keyword evidence="2" id="KW-1185">Reference proteome</keyword>
<gene>
    <name evidence="1" type="ORF">SMRZ_LOCUS18886</name>
</gene>
<name>A0A183MS61_9TREM</name>
<evidence type="ECO:0000313" key="1">
    <source>
        <dbReference type="EMBL" id="VDP29561.1"/>
    </source>
</evidence>
<proteinExistence type="predicted"/>
<dbReference type="Proteomes" id="UP000277204">
    <property type="component" value="Unassembled WGS sequence"/>
</dbReference>
<organism evidence="1 2">
    <name type="scientific">Schistosoma margrebowiei</name>
    <dbReference type="NCBI Taxonomy" id="48269"/>
    <lineage>
        <taxon>Eukaryota</taxon>
        <taxon>Metazoa</taxon>
        <taxon>Spiralia</taxon>
        <taxon>Lophotrochozoa</taxon>
        <taxon>Platyhelminthes</taxon>
        <taxon>Trematoda</taxon>
        <taxon>Digenea</taxon>
        <taxon>Strigeidida</taxon>
        <taxon>Schistosomatoidea</taxon>
        <taxon>Schistosomatidae</taxon>
        <taxon>Schistosoma</taxon>
    </lineage>
</organism>
<sequence length="155" mass="17509">MVFPKDSLISDEISCKSEENMLNEPSHDRKPDVVLIDAEFSDDSLLCNDILNKFEETISEESKLNGHTKYYLSSQCICFLWETCSVRHADYTIPGSSRVRVINVSHYKLLNEPTPLDPLANEAAPIDFPQDATPPRSKKSGWPSSRHINGGIRRT</sequence>
<accession>A0A183MS61</accession>
<protein>
    <submittedName>
        <fullName evidence="1">Uncharacterized protein</fullName>
    </submittedName>
</protein>
<evidence type="ECO:0000313" key="2">
    <source>
        <dbReference type="Proteomes" id="UP000277204"/>
    </source>
</evidence>
<dbReference type="AlphaFoldDB" id="A0A183MS61"/>
<reference evidence="1 2" key="1">
    <citation type="submission" date="2018-11" db="EMBL/GenBank/DDBJ databases">
        <authorList>
            <consortium name="Pathogen Informatics"/>
        </authorList>
    </citation>
    <scope>NUCLEOTIDE SEQUENCE [LARGE SCALE GENOMIC DNA]</scope>
    <source>
        <strain evidence="1 2">Zambia</strain>
    </source>
</reference>
<dbReference type="EMBL" id="UZAI01017791">
    <property type="protein sequence ID" value="VDP29561.1"/>
    <property type="molecule type" value="Genomic_DNA"/>
</dbReference>